<accession>A0A917VT84</accession>
<evidence type="ECO:0000256" key="1">
    <source>
        <dbReference type="SAM" id="SignalP"/>
    </source>
</evidence>
<keyword evidence="3" id="KW-1185">Reference proteome</keyword>
<dbReference type="RefSeq" id="WP_189327170.1">
    <property type="nucleotide sequence ID" value="NZ_BMPQ01000043.1"/>
</dbReference>
<evidence type="ECO:0000313" key="3">
    <source>
        <dbReference type="Proteomes" id="UP000637788"/>
    </source>
</evidence>
<gene>
    <name evidence="2" type="ORF">GCM10010094_86080</name>
</gene>
<name>A0A917VT84_9ACTN</name>
<keyword evidence="1" id="KW-0732">Signal</keyword>
<reference evidence="2" key="1">
    <citation type="journal article" date="2014" name="Int. J. Syst. Evol. Microbiol.">
        <title>Complete genome sequence of Corynebacterium casei LMG S-19264T (=DSM 44701T), isolated from a smear-ripened cheese.</title>
        <authorList>
            <consortium name="US DOE Joint Genome Institute (JGI-PGF)"/>
            <person name="Walter F."/>
            <person name="Albersmeier A."/>
            <person name="Kalinowski J."/>
            <person name="Ruckert C."/>
        </authorList>
    </citation>
    <scope>NUCLEOTIDE SEQUENCE</scope>
    <source>
        <strain evidence="2">JCM 3035</strain>
    </source>
</reference>
<organism evidence="2 3">
    <name type="scientific">Streptomyces flaveus</name>
    <dbReference type="NCBI Taxonomy" id="66370"/>
    <lineage>
        <taxon>Bacteria</taxon>
        <taxon>Bacillati</taxon>
        <taxon>Actinomycetota</taxon>
        <taxon>Actinomycetes</taxon>
        <taxon>Kitasatosporales</taxon>
        <taxon>Streptomycetaceae</taxon>
        <taxon>Streptomyces</taxon>
        <taxon>Streptomyces aurantiacus group</taxon>
    </lineage>
</organism>
<dbReference type="AlphaFoldDB" id="A0A917VT84"/>
<dbReference type="PROSITE" id="PS51257">
    <property type="entry name" value="PROKAR_LIPOPROTEIN"/>
    <property type="match status" value="1"/>
</dbReference>
<dbReference type="EMBL" id="BMPQ01000043">
    <property type="protein sequence ID" value="GGL11932.1"/>
    <property type="molecule type" value="Genomic_DNA"/>
</dbReference>
<evidence type="ECO:0000313" key="2">
    <source>
        <dbReference type="EMBL" id="GGL11932.1"/>
    </source>
</evidence>
<feature type="signal peptide" evidence="1">
    <location>
        <begin position="1"/>
        <end position="27"/>
    </location>
</feature>
<protein>
    <recommendedName>
        <fullName evidence="4">Lipoprotein</fullName>
    </recommendedName>
</protein>
<feature type="chain" id="PRO_5036872417" description="Lipoprotein" evidence="1">
    <location>
        <begin position="28"/>
        <end position="178"/>
    </location>
</feature>
<evidence type="ECO:0008006" key="4">
    <source>
        <dbReference type="Google" id="ProtNLM"/>
    </source>
</evidence>
<dbReference type="Proteomes" id="UP000637788">
    <property type="component" value="Unassembled WGS sequence"/>
</dbReference>
<comment type="caution">
    <text evidence="2">The sequence shown here is derived from an EMBL/GenBank/DDBJ whole genome shotgun (WGS) entry which is preliminary data.</text>
</comment>
<reference evidence="2" key="2">
    <citation type="submission" date="2020-09" db="EMBL/GenBank/DDBJ databases">
        <authorList>
            <person name="Sun Q."/>
            <person name="Ohkuma M."/>
        </authorList>
    </citation>
    <scope>NUCLEOTIDE SEQUENCE</scope>
    <source>
        <strain evidence="2">JCM 3035</strain>
    </source>
</reference>
<proteinExistence type="predicted"/>
<sequence length="178" mass="19165">MKTKLGAPALLVSLTLTTLTGCSMTNANDSDDIPLAGTSTSGDAADATEAVSSEIYDLIGIKGKASETGAGVTECSDRDREKYFQIFHPWTFTPASAGDLDGDVMERLKEELPEHGWKVVDYGPDTSKNKNLTLTADNDEKKASVKIAFRATENPPSLRLTVVSGCYKIPDGEEIERF</sequence>